<evidence type="ECO:0000259" key="5">
    <source>
        <dbReference type="Pfam" id="PF01258"/>
    </source>
</evidence>
<dbReference type="PANTHER" id="PTHR38777:SF1">
    <property type="entry name" value="DNAK SUPPRESSOR PROTEIN"/>
    <property type="match status" value="1"/>
</dbReference>
<dbReference type="AlphaFoldDB" id="A0A0H3A8Q9"/>
<gene>
    <name evidence="6" type="ordered locus">Dvul_1463</name>
</gene>
<dbReference type="KEGG" id="dvl:Dvul_1463"/>
<dbReference type="PROSITE" id="PS01102">
    <property type="entry name" value="ZF_DKSA_1"/>
    <property type="match status" value="1"/>
</dbReference>
<dbReference type="Proteomes" id="UP000009173">
    <property type="component" value="Chromosome"/>
</dbReference>
<evidence type="ECO:0000256" key="4">
    <source>
        <dbReference type="PROSITE-ProRule" id="PRU00510"/>
    </source>
</evidence>
<dbReference type="InterPro" id="IPR012783">
    <property type="entry name" value="Znf_C4_TraR"/>
</dbReference>
<dbReference type="PRINTS" id="PR00618">
    <property type="entry name" value="DKSAZNFINGER"/>
</dbReference>
<name>A0A0H3A8Q9_NITV4</name>
<dbReference type="InterPro" id="IPR020460">
    <property type="entry name" value="Znf_C4-type_bac"/>
</dbReference>
<dbReference type="GO" id="GO:0008270">
    <property type="term" value="F:zinc ion binding"/>
    <property type="evidence" value="ECO:0007669"/>
    <property type="project" value="UniProtKB-KW"/>
</dbReference>
<dbReference type="Pfam" id="PF01258">
    <property type="entry name" value="zf-dskA_traR"/>
    <property type="match status" value="1"/>
</dbReference>
<protein>
    <submittedName>
        <fullName evidence="6">Transcriptional regulator, TraR/DksA family</fullName>
    </submittedName>
</protein>
<dbReference type="HOGENOM" id="CLU_158637_1_1_7"/>
<dbReference type="PROSITE" id="PS51128">
    <property type="entry name" value="ZF_DKSA_2"/>
    <property type="match status" value="1"/>
</dbReference>
<dbReference type="EMBL" id="CP000527">
    <property type="protein sequence ID" value="ABM28481.1"/>
    <property type="molecule type" value="Genomic_DNA"/>
</dbReference>
<feature type="zinc finger region" description="dksA C4-type" evidence="4">
    <location>
        <begin position="38"/>
        <end position="62"/>
    </location>
</feature>
<dbReference type="InterPro" id="IPR000962">
    <property type="entry name" value="Znf_DskA_TraR"/>
</dbReference>
<reference evidence="7" key="1">
    <citation type="journal article" date="2009" name="Environ. Microbiol.">
        <title>Contribution of mobile genetic elements to Desulfovibrio vulgaris genome plasticity.</title>
        <authorList>
            <person name="Walker C.B."/>
            <person name="Stolyar S."/>
            <person name="Chivian D."/>
            <person name="Pinel N."/>
            <person name="Gabster J.A."/>
            <person name="Dehal P.S."/>
            <person name="He Z."/>
            <person name="Yang Z.K."/>
            <person name="Yen H.C."/>
            <person name="Zhou J."/>
            <person name="Wall J.D."/>
            <person name="Hazen T.C."/>
            <person name="Arkin A.P."/>
            <person name="Stahl D.A."/>
        </authorList>
    </citation>
    <scope>NUCLEOTIDE SEQUENCE [LARGE SCALE GENOMIC DNA]</scope>
    <source>
        <strain evidence="7">DP4</strain>
    </source>
</reference>
<evidence type="ECO:0000313" key="6">
    <source>
        <dbReference type="EMBL" id="ABM28481.1"/>
    </source>
</evidence>
<organism evidence="6 7">
    <name type="scientific">Nitratidesulfovibrio vulgaris (strain DP4)</name>
    <name type="common">Desulfovibrio vulgaris</name>
    <dbReference type="NCBI Taxonomy" id="391774"/>
    <lineage>
        <taxon>Bacteria</taxon>
        <taxon>Pseudomonadati</taxon>
        <taxon>Thermodesulfobacteriota</taxon>
        <taxon>Desulfovibrionia</taxon>
        <taxon>Desulfovibrionales</taxon>
        <taxon>Desulfovibrionaceae</taxon>
        <taxon>Nitratidesulfovibrio</taxon>
    </lineage>
</organism>
<keyword evidence="2" id="KW-0863">Zinc-finger</keyword>
<dbReference type="Gene3D" id="1.20.120.910">
    <property type="entry name" value="DksA, coiled-coil domain"/>
    <property type="match status" value="1"/>
</dbReference>
<keyword evidence="3" id="KW-0862">Zinc</keyword>
<keyword evidence="1" id="KW-0479">Metal-binding</keyword>
<evidence type="ECO:0000256" key="3">
    <source>
        <dbReference type="ARBA" id="ARBA00022833"/>
    </source>
</evidence>
<feature type="domain" description="Zinc finger DksA/TraR C4-type" evidence="5">
    <location>
        <begin position="38"/>
        <end position="68"/>
    </location>
</feature>
<dbReference type="SUPFAM" id="SSF57716">
    <property type="entry name" value="Glucocorticoid receptor-like (DNA-binding domain)"/>
    <property type="match status" value="1"/>
</dbReference>
<dbReference type="PANTHER" id="PTHR38777">
    <property type="entry name" value="FELS-2 PROPHAGE PROTEIN"/>
    <property type="match status" value="1"/>
</dbReference>
<evidence type="ECO:0000256" key="1">
    <source>
        <dbReference type="ARBA" id="ARBA00022723"/>
    </source>
</evidence>
<sequence>MDAADIATQREHILRLEALARNRASRPVHAAGPPPTRCEECGDPIPEARRAAVPGVRLCVTCQQEQER</sequence>
<dbReference type="GO" id="GO:1900378">
    <property type="term" value="P:positive regulation of secondary metabolite biosynthetic process"/>
    <property type="evidence" value="ECO:0007669"/>
    <property type="project" value="TreeGrafter"/>
</dbReference>
<accession>A0A0H3A8Q9</accession>
<evidence type="ECO:0000313" key="7">
    <source>
        <dbReference type="Proteomes" id="UP000009173"/>
    </source>
</evidence>
<dbReference type="NCBIfam" id="TIGR02419">
    <property type="entry name" value="C4_traR_proteo"/>
    <property type="match status" value="1"/>
</dbReference>
<dbReference type="RefSeq" id="WP_011792278.1">
    <property type="nucleotide sequence ID" value="NC_008751.1"/>
</dbReference>
<dbReference type="InterPro" id="IPR020458">
    <property type="entry name" value="Znf_DskA_TraR_CS"/>
</dbReference>
<evidence type="ECO:0000256" key="2">
    <source>
        <dbReference type="ARBA" id="ARBA00022771"/>
    </source>
</evidence>
<proteinExistence type="predicted"/>